<reference evidence="1" key="2">
    <citation type="submission" date="2025-09" db="UniProtKB">
        <authorList>
            <consortium name="Ensembl"/>
        </authorList>
    </citation>
    <scope>IDENTIFICATION</scope>
</reference>
<dbReference type="PROSITE" id="PS50096">
    <property type="entry name" value="IQ"/>
    <property type="match status" value="3"/>
</dbReference>
<dbReference type="Proteomes" id="UP000694388">
    <property type="component" value="Unplaced"/>
</dbReference>
<dbReference type="GeneTree" id="ENSGT00390000011270"/>
<dbReference type="SMART" id="SM00015">
    <property type="entry name" value="IQ"/>
    <property type="match status" value="3"/>
</dbReference>
<dbReference type="Gene3D" id="1.20.5.190">
    <property type="match status" value="1"/>
</dbReference>
<dbReference type="Ensembl" id="ENSEBUT00000018799.1">
    <property type="protein sequence ID" value="ENSEBUP00000018223.1"/>
    <property type="gene ID" value="ENSEBUG00000011355.1"/>
</dbReference>
<dbReference type="CDD" id="cd23767">
    <property type="entry name" value="IQCD"/>
    <property type="match status" value="1"/>
</dbReference>
<dbReference type="InterPro" id="IPR027417">
    <property type="entry name" value="P-loop_NTPase"/>
</dbReference>
<evidence type="ECO:0000313" key="2">
    <source>
        <dbReference type="Proteomes" id="UP000694388"/>
    </source>
</evidence>
<proteinExistence type="predicted"/>
<reference evidence="1" key="1">
    <citation type="submission" date="2025-08" db="UniProtKB">
        <authorList>
            <consortium name="Ensembl"/>
        </authorList>
    </citation>
    <scope>IDENTIFICATION</scope>
</reference>
<name>A0A8C4QNU1_EPTBU</name>
<organism evidence="1 2">
    <name type="scientific">Eptatretus burgeri</name>
    <name type="common">Inshore hagfish</name>
    <dbReference type="NCBI Taxonomy" id="7764"/>
    <lineage>
        <taxon>Eukaryota</taxon>
        <taxon>Metazoa</taxon>
        <taxon>Chordata</taxon>
        <taxon>Craniata</taxon>
        <taxon>Vertebrata</taxon>
        <taxon>Cyclostomata</taxon>
        <taxon>Myxini</taxon>
        <taxon>Myxiniformes</taxon>
        <taxon>Myxinidae</taxon>
        <taxon>Eptatretinae</taxon>
        <taxon>Eptatretus</taxon>
    </lineage>
</organism>
<dbReference type="Pfam" id="PF00612">
    <property type="entry name" value="IQ"/>
    <property type="match status" value="3"/>
</dbReference>
<dbReference type="AlphaFoldDB" id="A0A8C4QNU1"/>
<protein>
    <submittedName>
        <fullName evidence="1">Spermatogenesis associated 17</fullName>
    </submittedName>
</protein>
<evidence type="ECO:0000313" key="1">
    <source>
        <dbReference type="Ensembl" id="ENSEBUP00000018223.1"/>
    </source>
</evidence>
<sequence length="355" mass="42720">MGHNMADVVRLRSRPCVSGQKYIERRRQEEQDRRKDILAAITIQTWLRGLRVRAYMRYLHDAATTIQRHWRGFFQRKSFHVLLRNALHTRNMEFYNCKAFNIQKIWRGYYVRKYVHNYYARKIYLETLMVANQITRIQLKEIVGSKACEWDRRFRESDEQRMDRLACRTHYLVSTRQIPGIYNSPFLKEPMDMERRLIEARPRINAERFLISARNSTRDWTEMSYQKPCSIPHIRAKKPQGPFLEQSQIWRHRLKPLEPTLRVATSFTSAEEAALEQKREEWRTRVIDDAFLPFANHRKNKKYEPLLQTSCAFGSIDYGTHHFRDTDTTKNISKKPFKTITRTIPLFEKFGKMYC</sequence>
<dbReference type="SUPFAM" id="SSF52540">
    <property type="entry name" value="P-loop containing nucleoside triphosphate hydrolases"/>
    <property type="match status" value="1"/>
</dbReference>
<accession>A0A8C4QNU1</accession>
<dbReference type="InterPro" id="IPR000048">
    <property type="entry name" value="IQ_motif_EF-hand-BS"/>
</dbReference>
<keyword evidence="2" id="KW-1185">Reference proteome</keyword>